<dbReference type="Gene3D" id="3.10.450.50">
    <property type="match status" value="1"/>
</dbReference>
<accession>A0A455SR45</accession>
<evidence type="ECO:0008006" key="2">
    <source>
        <dbReference type="Google" id="ProtNLM"/>
    </source>
</evidence>
<sequence length="131" mass="14874">MEVKHIALVRRYIEGLWSGERIENPHEWFTDDFVAHEATGTHVIHGYEQFIALGEQFMEAFPAIEVKMRHIVASGENVVVHWTHRGKPRIALPGLPSTESEALLEGMALFRIAQGKMAEVWEVVQVRCLAS</sequence>
<proteinExistence type="predicted"/>
<reference evidence="1" key="1">
    <citation type="submission" date="2018-12" db="EMBL/GenBank/DDBJ databases">
        <title>Novel natural products biosynthetic potential of the class Ktedonobacteria.</title>
        <authorList>
            <person name="Zheng Y."/>
            <person name="Saitou A."/>
            <person name="Wang C.M."/>
            <person name="Toyoda A."/>
            <person name="Minakuchi Y."/>
            <person name="Sekiguchi Y."/>
            <person name="Ueda K."/>
            <person name="Takano H."/>
            <person name="Sakai Y."/>
            <person name="Yokota A."/>
            <person name="Yabe S."/>
        </authorList>
    </citation>
    <scope>NUCLEOTIDE SEQUENCE</scope>
    <source>
        <strain evidence="1">COM3</strain>
    </source>
</reference>
<dbReference type="InterPro" id="IPR009959">
    <property type="entry name" value="Cyclase_SnoaL-like"/>
</dbReference>
<dbReference type="Pfam" id="PF07366">
    <property type="entry name" value="SnoaL"/>
    <property type="match status" value="1"/>
</dbReference>
<dbReference type="AlphaFoldDB" id="A0A455SR45"/>
<organism evidence="1">
    <name type="scientific">Thermosporothrix sp. COM3</name>
    <dbReference type="NCBI Taxonomy" id="2490863"/>
    <lineage>
        <taxon>Bacteria</taxon>
        <taxon>Bacillati</taxon>
        <taxon>Chloroflexota</taxon>
        <taxon>Ktedonobacteria</taxon>
        <taxon>Ktedonobacterales</taxon>
        <taxon>Thermosporotrichaceae</taxon>
        <taxon>Thermosporothrix</taxon>
    </lineage>
</organism>
<dbReference type="GO" id="GO:0030638">
    <property type="term" value="P:polyketide metabolic process"/>
    <property type="evidence" value="ECO:0007669"/>
    <property type="project" value="InterPro"/>
</dbReference>
<dbReference type="InterPro" id="IPR032710">
    <property type="entry name" value="NTF2-like_dom_sf"/>
</dbReference>
<dbReference type="PANTHER" id="PTHR38436:SF1">
    <property type="entry name" value="ESTER CYCLASE"/>
    <property type="match status" value="1"/>
</dbReference>
<dbReference type="SUPFAM" id="SSF54427">
    <property type="entry name" value="NTF2-like"/>
    <property type="match status" value="1"/>
</dbReference>
<dbReference type="PANTHER" id="PTHR38436">
    <property type="entry name" value="POLYKETIDE CYCLASE SNOAL-LIKE DOMAIN"/>
    <property type="match status" value="1"/>
</dbReference>
<dbReference type="EMBL" id="AP019376">
    <property type="protein sequence ID" value="BBH87624.1"/>
    <property type="molecule type" value="Genomic_DNA"/>
</dbReference>
<gene>
    <name evidence="1" type="ORF">KTC_23750</name>
</gene>
<name>A0A455SR45_9CHLR</name>
<evidence type="ECO:0000313" key="1">
    <source>
        <dbReference type="EMBL" id="BBH87624.1"/>
    </source>
</evidence>
<protein>
    <recommendedName>
        <fullName evidence="2">SnoaL-like domain-containing protein</fullName>
    </recommendedName>
</protein>